<dbReference type="Pfam" id="PF00646">
    <property type="entry name" value="F-box"/>
    <property type="match status" value="1"/>
</dbReference>
<dbReference type="PROSITE" id="PS50181">
    <property type="entry name" value="FBOX"/>
    <property type="match status" value="1"/>
</dbReference>
<name>A0A9Q0JNH5_9ROSI</name>
<reference evidence="2" key="1">
    <citation type="submission" date="2022-02" db="EMBL/GenBank/DDBJ databases">
        <authorList>
            <person name="Henning P.M."/>
            <person name="McCubbin A.G."/>
            <person name="Shore J.S."/>
        </authorList>
    </citation>
    <scope>NUCLEOTIDE SEQUENCE</scope>
    <source>
        <strain evidence="2">F60SS</strain>
        <tissue evidence="2">Leaves</tissue>
    </source>
</reference>
<accession>A0A9Q0JNH5</accession>
<evidence type="ECO:0000259" key="1">
    <source>
        <dbReference type="PROSITE" id="PS50181"/>
    </source>
</evidence>
<organism evidence="2 3">
    <name type="scientific">Turnera subulata</name>
    <dbReference type="NCBI Taxonomy" id="218843"/>
    <lineage>
        <taxon>Eukaryota</taxon>
        <taxon>Viridiplantae</taxon>
        <taxon>Streptophyta</taxon>
        <taxon>Embryophyta</taxon>
        <taxon>Tracheophyta</taxon>
        <taxon>Spermatophyta</taxon>
        <taxon>Magnoliopsida</taxon>
        <taxon>eudicotyledons</taxon>
        <taxon>Gunneridae</taxon>
        <taxon>Pentapetalae</taxon>
        <taxon>rosids</taxon>
        <taxon>fabids</taxon>
        <taxon>Malpighiales</taxon>
        <taxon>Passifloraceae</taxon>
        <taxon>Turnera</taxon>
    </lineage>
</organism>
<dbReference type="Proteomes" id="UP001141552">
    <property type="component" value="Unassembled WGS sequence"/>
</dbReference>
<comment type="caution">
    <text evidence="2">The sequence shown here is derived from an EMBL/GenBank/DDBJ whole genome shotgun (WGS) entry which is preliminary data.</text>
</comment>
<dbReference type="PANTHER" id="PTHR31672:SF13">
    <property type="entry name" value="F-BOX PROTEIN CPR30-LIKE"/>
    <property type="match status" value="1"/>
</dbReference>
<proteinExistence type="predicted"/>
<reference evidence="2" key="2">
    <citation type="journal article" date="2023" name="Plants (Basel)">
        <title>Annotation of the Turnera subulata (Passifloraceae) Draft Genome Reveals the S-Locus Evolved after the Divergence of Turneroideae from Passifloroideae in a Stepwise Manner.</title>
        <authorList>
            <person name="Henning P.M."/>
            <person name="Roalson E.H."/>
            <person name="Mir W."/>
            <person name="McCubbin A.G."/>
            <person name="Shore J.S."/>
        </authorList>
    </citation>
    <scope>NUCLEOTIDE SEQUENCE</scope>
    <source>
        <strain evidence="2">F60SS</strain>
    </source>
</reference>
<dbReference type="SMART" id="SM00256">
    <property type="entry name" value="FBOX"/>
    <property type="match status" value="1"/>
</dbReference>
<dbReference type="EMBL" id="JAKUCV010000642">
    <property type="protein sequence ID" value="KAJ4849331.1"/>
    <property type="molecule type" value="Genomic_DNA"/>
</dbReference>
<dbReference type="InterPro" id="IPR050796">
    <property type="entry name" value="SCF_F-box_component"/>
</dbReference>
<evidence type="ECO:0000313" key="2">
    <source>
        <dbReference type="EMBL" id="KAJ4849331.1"/>
    </source>
</evidence>
<feature type="non-terminal residue" evidence="2">
    <location>
        <position position="1"/>
    </location>
</feature>
<dbReference type="PANTHER" id="PTHR31672">
    <property type="entry name" value="BNACNNG10540D PROTEIN"/>
    <property type="match status" value="1"/>
</dbReference>
<feature type="domain" description="F-box" evidence="1">
    <location>
        <begin position="1"/>
        <end position="45"/>
    </location>
</feature>
<dbReference type="InterPro" id="IPR036047">
    <property type="entry name" value="F-box-like_dom_sf"/>
</dbReference>
<dbReference type="SUPFAM" id="SSF81383">
    <property type="entry name" value="F-box domain"/>
    <property type="match status" value="1"/>
</dbReference>
<dbReference type="OrthoDB" id="810573at2759"/>
<dbReference type="Gene3D" id="1.20.1280.50">
    <property type="match status" value="1"/>
</dbReference>
<keyword evidence="3" id="KW-1185">Reference proteome</keyword>
<dbReference type="InterPro" id="IPR006527">
    <property type="entry name" value="F-box-assoc_dom_typ1"/>
</dbReference>
<protein>
    <recommendedName>
        <fullName evidence="1">F-box domain-containing protein</fullName>
    </recommendedName>
</protein>
<dbReference type="InterPro" id="IPR001810">
    <property type="entry name" value="F-box_dom"/>
</dbReference>
<sequence length="370" mass="41603">ANDLLEELILDILLKLPPKSLLRFRIVCKSWNNLIQNPSFMAKQLQGSIALTKHQPLLLLRQCSYPREDYTLHLENCGFEEYSRFHYPFRYAFGTRFNFVGSCNGLVCLASNLTSTGMDFVLWNPSIQKCVLPKLSQPMVKGTSFIGFGYDSPTNDYKLFSMSCEERAMRLDVYSLNKDSWAIKKQETSLYYASTHQYHSPAYVCGIAHWIAIRAFCMGCRRVILSFDISDEVISEMELPDCFCDARIQLVDLSISTHKDSTIVLAGPVSTIGNEVPRICGTLRFSSTEKLILQLCSGAIVSVDPKSLKIETTLGNAAEGGDFSSQDGHEMERRDCNGMICYYVESLVLLDNARARNCMATRTPSGRAFA</sequence>
<dbReference type="Pfam" id="PF07734">
    <property type="entry name" value="FBA_1"/>
    <property type="match status" value="1"/>
</dbReference>
<dbReference type="AlphaFoldDB" id="A0A9Q0JNH5"/>
<dbReference type="InterPro" id="IPR017451">
    <property type="entry name" value="F-box-assoc_interact_dom"/>
</dbReference>
<gene>
    <name evidence="2" type="ORF">Tsubulata_049022</name>
</gene>
<dbReference type="NCBIfam" id="TIGR01640">
    <property type="entry name" value="F_box_assoc_1"/>
    <property type="match status" value="1"/>
</dbReference>
<evidence type="ECO:0000313" key="3">
    <source>
        <dbReference type="Proteomes" id="UP001141552"/>
    </source>
</evidence>
<feature type="non-terminal residue" evidence="2">
    <location>
        <position position="370"/>
    </location>
</feature>